<evidence type="ECO:0000256" key="2">
    <source>
        <dbReference type="RuleBase" id="RU003452"/>
    </source>
</evidence>
<dbReference type="EMBL" id="LN829119">
    <property type="protein sequence ID" value="CPR20792.1"/>
    <property type="molecule type" value="Genomic_DNA"/>
</dbReference>
<dbReference type="SUPFAM" id="SSF54001">
    <property type="entry name" value="Cysteine proteinases"/>
    <property type="match status" value="1"/>
</dbReference>
<dbReference type="PANTHER" id="PTHR11786:SF0">
    <property type="entry name" value="ARYLAMINE N-ACETYLTRANSFERASE 4-RELATED"/>
    <property type="match status" value="1"/>
</dbReference>
<dbReference type="GO" id="GO:0046990">
    <property type="term" value="F:N-hydroxyarylamine O-acetyltransferase activity"/>
    <property type="evidence" value="ECO:0007669"/>
    <property type="project" value="UniProtKB-EC"/>
</dbReference>
<dbReference type="EC" id="2.3.1.118" evidence="3"/>
<evidence type="ECO:0000313" key="3">
    <source>
        <dbReference type="EMBL" id="CPR20792.1"/>
    </source>
</evidence>
<gene>
    <name evidence="3" type="primary">nhoA</name>
    <name evidence="3" type="ORF">YBN1229_v1_2768</name>
</gene>
<dbReference type="KEGG" id="fiy:BN1229_v1_2768"/>
<dbReference type="OrthoDB" id="7181050at2"/>
<reference evidence="4" key="1">
    <citation type="submission" date="2015-02" db="EMBL/GenBank/DDBJ databases">
        <authorList>
            <person name="Chooi Y.-H."/>
        </authorList>
    </citation>
    <scope>NUCLEOTIDE SEQUENCE [LARGE SCALE GENOMIC DNA]</scope>
    <source>
        <strain evidence="4">strain Y</strain>
    </source>
</reference>
<organism evidence="3 4">
    <name type="scientific">Candidatus Filomicrobium marinum</name>
    <dbReference type="NCBI Taxonomy" id="1608628"/>
    <lineage>
        <taxon>Bacteria</taxon>
        <taxon>Pseudomonadati</taxon>
        <taxon>Pseudomonadota</taxon>
        <taxon>Alphaproteobacteria</taxon>
        <taxon>Hyphomicrobiales</taxon>
        <taxon>Hyphomicrobiaceae</taxon>
        <taxon>Filomicrobium</taxon>
    </lineage>
</organism>
<dbReference type="InterPro" id="IPR038765">
    <property type="entry name" value="Papain-like_cys_pep_sf"/>
</dbReference>
<dbReference type="AlphaFoldDB" id="A0A0D6JI53"/>
<keyword evidence="3" id="KW-0012">Acyltransferase</keyword>
<dbReference type="KEGG" id="fil:BN1229_v1_3154"/>
<accession>A0A0D6JI53</accession>
<dbReference type="PANTHER" id="PTHR11786">
    <property type="entry name" value="N-HYDROXYARYLAMINE O-ACETYLTRANSFERASE"/>
    <property type="match status" value="1"/>
</dbReference>
<proteinExistence type="inferred from homology"/>
<dbReference type="Pfam" id="PF00797">
    <property type="entry name" value="Acetyltransf_2"/>
    <property type="match status" value="1"/>
</dbReference>
<dbReference type="InterPro" id="IPR001447">
    <property type="entry name" value="Arylamine_N-AcTrfase"/>
</dbReference>
<dbReference type="RefSeq" id="WP_046479009.1">
    <property type="nucleotide sequence ID" value="NZ_LN829118.1"/>
</dbReference>
<dbReference type="Proteomes" id="UP000033187">
    <property type="component" value="Chromosome 1"/>
</dbReference>
<dbReference type="Gene3D" id="2.40.128.150">
    <property type="entry name" value="Cysteine proteinases"/>
    <property type="match status" value="1"/>
</dbReference>
<dbReference type="PRINTS" id="PR01543">
    <property type="entry name" value="ANATRNSFRASE"/>
</dbReference>
<evidence type="ECO:0000313" key="4">
    <source>
        <dbReference type="Proteomes" id="UP000033187"/>
    </source>
</evidence>
<name>A0A0D6JI53_9HYPH</name>
<sequence length="274" mass="31351">MEANLDLGAYFKRINYSGPDTPSLETLRTLQAKHTAAIAFENLDSFLGRQVFLNISALQSKLVHGRRGGYCFEQNTLLASVLKSLGYKVRGLAARVLWNQPPGTVVERSHMLLFVEVQETPYIVDVGFGGNTPTAPLRLEADIEQSTPNEPFRLTEAEGDWILELWDGREWRSIYRFDLQGHYPPDYEVSNYYVSTHPASPFRRRLIASRPIRGVRYALANNRLTLHRFGQEPERHFLETVNEMRHALETIFLLALPRYRELDEALAGVLDSYP</sequence>
<comment type="similarity">
    <text evidence="1 2">Belongs to the arylamine N-acetyltransferase family.</text>
</comment>
<evidence type="ECO:0000256" key="1">
    <source>
        <dbReference type="ARBA" id="ARBA00006547"/>
    </source>
</evidence>
<keyword evidence="4" id="KW-1185">Reference proteome</keyword>
<keyword evidence="3" id="KW-0808">Transferase</keyword>
<dbReference type="Gene3D" id="3.30.2140.10">
    <property type="entry name" value="Arylamine N-acetyltransferase"/>
    <property type="match status" value="1"/>
</dbReference>
<protein>
    <submittedName>
        <fullName evidence="3">N-hydroxyarylamine O-acetyltransferase</fullName>
        <ecNumber evidence="3">2.3.1.118</ecNumber>
    </submittedName>
</protein>